<feature type="non-terminal residue" evidence="2">
    <location>
        <position position="1"/>
    </location>
</feature>
<feature type="compositionally biased region" description="Basic and acidic residues" evidence="1">
    <location>
        <begin position="8"/>
        <end position="17"/>
    </location>
</feature>
<sequence>RGVAAALAERDADKSRNGDNSNDLGIGGRRQMTTPRECSYADFLKCQPMSFQGTKGRWLEKMSMFSKSAIVPSYVRLSSHLALSKEAP</sequence>
<dbReference type="EMBL" id="BKCJ011789789">
    <property type="protein sequence ID" value="GFD53067.1"/>
    <property type="molecule type" value="Genomic_DNA"/>
</dbReference>
<organism evidence="2">
    <name type="scientific">Tanacetum cinerariifolium</name>
    <name type="common">Dalmatian daisy</name>
    <name type="synonym">Chrysanthemum cinerariifolium</name>
    <dbReference type="NCBI Taxonomy" id="118510"/>
    <lineage>
        <taxon>Eukaryota</taxon>
        <taxon>Viridiplantae</taxon>
        <taxon>Streptophyta</taxon>
        <taxon>Embryophyta</taxon>
        <taxon>Tracheophyta</taxon>
        <taxon>Spermatophyta</taxon>
        <taxon>Magnoliopsida</taxon>
        <taxon>eudicotyledons</taxon>
        <taxon>Gunneridae</taxon>
        <taxon>Pentapetalae</taxon>
        <taxon>asterids</taxon>
        <taxon>campanulids</taxon>
        <taxon>Asterales</taxon>
        <taxon>Asteraceae</taxon>
        <taxon>Asteroideae</taxon>
        <taxon>Anthemideae</taxon>
        <taxon>Anthemidinae</taxon>
        <taxon>Tanacetum</taxon>
    </lineage>
</organism>
<accession>A0A699WZW1</accession>
<protein>
    <submittedName>
        <fullName evidence="2">Uncharacterized protein</fullName>
    </submittedName>
</protein>
<dbReference type="AlphaFoldDB" id="A0A699WZW1"/>
<reference evidence="2" key="1">
    <citation type="journal article" date="2019" name="Sci. Rep.">
        <title>Draft genome of Tanacetum cinerariifolium, the natural source of mosquito coil.</title>
        <authorList>
            <person name="Yamashiro T."/>
            <person name="Shiraishi A."/>
            <person name="Satake H."/>
            <person name="Nakayama K."/>
        </authorList>
    </citation>
    <scope>NUCLEOTIDE SEQUENCE</scope>
</reference>
<comment type="caution">
    <text evidence="2">The sequence shown here is derived from an EMBL/GenBank/DDBJ whole genome shotgun (WGS) entry which is preliminary data.</text>
</comment>
<feature type="region of interest" description="Disordered" evidence="1">
    <location>
        <begin position="1"/>
        <end position="31"/>
    </location>
</feature>
<evidence type="ECO:0000313" key="2">
    <source>
        <dbReference type="EMBL" id="GFD53067.1"/>
    </source>
</evidence>
<proteinExistence type="predicted"/>
<gene>
    <name evidence="2" type="ORF">Tci_925036</name>
</gene>
<evidence type="ECO:0000256" key="1">
    <source>
        <dbReference type="SAM" id="MobiDB-lite"/>
    </source>
</evidence>
<name>A0A699WZW1_TANCI</name>